<dbReference type="EMBL" id="MN739163">
    <property type="protein sequence ID" value="QHS91778.1"/>
    <property type="molecule type" value="Genomic_DNA"/>
</dbReference>
<reference evidence="7" key="1">
    <citation type="journal article" date="2020" name="Nature">
        <title>Giant virus diversity and host interactions through global metagenomics.</title>
        <authorList>
            <person name="Schulz F."/>
            <person name="Roux S."/>
            <person name="Paez-Espino D."/>
            <person name="Jungbluth S."/>
            <person name="Walsh D.A."/>
            <person name="Denef V.J."/>
            <person name="McMahon K.D."/>
            <person name="Konstantinidis K.T."/>
            <person name="Eloe-Fadrosh E.A."/>
            <person name="Kyrpides N.C."/>
            <person name="Woyke T."/>
        </authorList>
    </citation>
    <scope>NUCLEOTIDE SEQUENCE</scope>
    <source>
        <strain evidence="7">GVMAG-M-3300013006-15</strain>
    </source>
</reference>
<dbReference type="GO" id="GO:0003887">
    <property type="term" value="F:DNA-directed DNA polymerase activity"/>
    <property type="evidence" value="ECO:0007669"/>
    <property type="project" value="UniProtKB-KW"/>
</dbReference>
<dbReference type="PANTHER" id="PTHR32294:SF0">
    <property type="entry name" value="DNA POLYMERASE III SUBUNIT ALPHA"/>
    <property type="match status" value="1"/>
</dbReference>
<dbReference type="Pfam" id="PF07733">
    <property type="entry name" value="DNA_pol3_alpha"/>
    <property type="match status" value="1"/>
</dbReference>
<evidence type="ECO:0000259" key="5">
    <source>
        <dbReference type="Pfam" id="PF07733"/>
    </source>
</evidence>
<evidence type="ECO:0000256" key="3">
    <source>
        <dbReference type="ARBA" id="ARBA00022705"/>
    </source>
</evidence>
<organism evidence="7">
    <name type="scientific">viral metagenome</name>
    <dbReference type="NCBI Taxonomy" id="1070528"/>
    <lineage>
        <taxon>unclassified sequences</taxon>
        <taxon>metagenomes</taxon>
        <taxon>organismal metagenomes</taxon>
    </lineage>
</organism>
<dbReference type="Pfam" id="PF17657">
    <property type="entry name" value="DNA_pol3_finger"/>
    <property type="match status" value="1"/>
</dbReference>
<keyword evidence="1" id="KW-0808">Transferase</keyword>
<proteinExistence type="predicted"/>
<keyword evidence="3" id="KW-0235">DNA replication</keyword>
<evidence type="ECO:0000256" key="1">
    <source>
        <dbReference type="ARBA" id="ARBA00022679"/>
    </source>
</evidence>
<dbReference type="GO" id="GO:0008408">
    <property type="term" value="F:3'-5' exonuclease activity"/>
    <property type="evidence" value="ECO:0007669"/>
    <property type="project" value="InterPro"/>
</dbReference>
<feature type="domain" description="Bacterial DNA polymerase III alpha subunit NTPase" evidence="5">
    <location>
        <begin position="46"/>
        <end position="279"/>
    </location>
</feature>
<name>A0A6C0BK44_9ZZZZ</name>
<dbReference type="PANTHER" id="PTHR32294">
    <property type="entry name" value="DNA POLYMERASE III SUBUNIT ALPHA"/>
    <property type="match status" value="1"/>
</dbReference>
<dbReference type="InterPro" id="IPR011708">
    <property type="entry name" value="DNA_pol3_alpha_NTPase_dom"/>
</dbReference>
<keyword evidence="2" id="KW-0548">Nucleotidyltransferase</keyword>
<accession>A0A6C0BK44</accession>
<sequence length="649" mass="74334">MQQTLDAFFRIEPKTRKIKEKEKAKVKVNVGAKEALEPLFIRTVPEDPRYRRQLDEEYELIDKNHFTPVFLQVRTVLEIVKTLGSTTTPIPHIIRGSAGSSLVTYLLGITHVDPILNKIELARFMNEKRKDMPDIDIDVPYNRREEIYGLIAERFPNQVGRVSNYNLWTEKVNTRQTIKDILKEHNKPIPRAVNKKGAKPEKFLTADELKEFTVKKSDRQGTLKNYSKHCGGIVIFENEGEVPEELRLKEIEADGVPLFQINLNKDDTEDRGFIKIDLLSNRGLAQLADICPDRSLISYPSRDAATERIFARGWNIGITLGESRGMRKLFMDMKPEGVSDIAVALALIRPAAAAEGRKQQFLDKWRLLDGKQTPLTRPIVYDDDAIHKIRYILKCDSADADCWRKAFAKGNPKKRVEFRQLMTSLGYQQSTIDQVVDDLNQLVYYSFCKSHAVSYAQLVWALGYWKAHRTHEFWCSALNHCNSEYRKWVHYREARCSGLLLSRGAPPYRLGSKTGKSALLPFVQEQSLLKEPTAIEDFKERGYWLTEEFLPSCGLWYEPQLRLDGKRTVRFRGIIASGRQINRDYGIATLICLGIGNREYLDLVIPDQKRGDLFAWATLEGKGIQVKPGTVQVTKISGLAIKNLEKIEC</sequence>
<dbReference type="InterPro" id="IPR004805">
    <property type="entry name" value="DnaE2/DnaE/PolC"/>
</dbReference>
<dbReference type="AlphaFoldDB" id="A0A6C0BK44"/>
<dbReference type="GO" id="GO:0006260">
    <property type="term" value="P:DNA replication"/>
    <property type="evidence" value="ECO:0007669"/>
    <property type="project" value="UniProtKB-KW"/>
</dbReference>
<evidence type="ECO:0000256" key="4">
    <source>
        <dbReference type="ARBA" id="ARBA00022932"/>
    </source>
</evidence>
<feature type="domain" description="DNA polymerase III alpha subunit finger" evidence="6">
    <location>
        <begin position="299"/>
        <end position="420"/>
    </location>
</feature>
<keyword evidence="4" id="KW-0239">DNA-directed DNA polymerase</keyword>
<dbReference type="InterPro" id="IPR040982">
    <property type="entry name" value="DNA_pol3_finger"/>
</dbReference>
<evidence type="ECO:0000256" key="2">
    <source>
        <dbReference type="ARBA" id="ARBA00022695"/>
    </source>
</evidence>
<protein>
    <submittedName>
        <fullName evidence="7">Uncharacterized protein</fullName>
    </submittedName>
</protein>
<evidence type="ECO:0000313" key="7">
    <source>
        <dbReference type="EMBL" id="QHS91778.1"/>
    </source>
</evidence>
<evidence type="ECO:0000259" key="6">
    <source>
        <dbReference type="Pfam" id="PF17657"/>
    </source>
</evidence>